<evidence type="ECO:0000256" key="12">
    <source>
        <dbReference type="SAM" id="Phobius"/>
    </source>
</evidence>
<evidence type="ECO:0000256" key="7">
    <source>
        <dbReference type="ARBA" id="ARBA00023186"/>
    </source>
</evidence>
<dbReference type="InterPro" id="IPR027304">
    <property type="entry name" value="Trigger_fact/SurA_dom_sf"/>
</dbReference>
<dbReference type="PROSITE" id="PS50198">
    <property type="entry name" value="PPIC_PPIASE_2"/>
    <property type="match status" value="1"/>
</dbReference>
<keyword evidence="11" id="KW-0697">Rotamase</keyword>
<keyword evidence="6 12" id="KW-0472">Membrane</keyword>
<dbReference type="GO" id="GO:0005886">
    <property type="term" value="C:plasma membrane"/>
    <property type="evidence" value="ECO:0007669"/>
    <property type="project" value="UniProtKB-SubCell"/>
</dbReference>
<organism evidence="14 15">
    <name type="scientific">Nitrincola iocasae</name>
    <dbReference type="NCBI Taxonomy" id="2614693"/>
    <lineage>
        <taxon>Bacteria</taxon>
        <taxon>Pseudomonadati</taxon>
        <taxon>Pseudomonadota</taxon>
        <taxon>Gammaproteobacteria</taxon>
        <taxon>Oceanospirillales</taxon>
        <taxon>Oceanospirillaceae</taxon>
        <taxon>Nitrincola</taxon>
    </lineage>
</organism>
<dbReference type="InterPro" id="IPR023058">
    <property type="entry name" value="PPIase_PpiC_CS"/>
</dbReference>
<keyword evidence="5 12" id="KW-1133">Transmembrane helix</keyword>
<accession>A0A5J6LEX0</accession>
<feature type="domain" description="PpiC" evidence="13">
    <location>
        <begin position="266"/>
        <end position="366"/>
    </location>
</feature>
<evidence type="ECO:0000256" key="10">
    <source>
        <dbReference type="ARBA" id="ARBA00042775"/>
    </source>
</evidence>
<dbReference type="Gene3D" id="1.10.4030.10">
    <property type="entry name" value="Porin chaperone SurA, peptide-binding domain"/>
    <property type="match status" value="1"/>
</dbReference>
<protein>
    <recommendedName>
        <fullName evidence="9">Periplasmic chaperone PpiD</fullName>
    </recommendedName>
    <alternativeName>
        <fullName evidence="10">Periplasmic folding chaperone</fullName>
    </alternativeName>
</protein>
<dbReference type="Gene3D" id="3.10.50.40">
    <property type="match status" value="1"/>
</dbReference>
<evidence type="ECO:0000256" key="9">
    <source>
        <dbReference type="ARBA" id="ARBA00040743"/>
    </source>
</evidence>
<gene>
    <name evidence="14" type="ORF">F5I99_12000</name>
</gene>
<dbReference type="AlphaFoldDB" id="A0A5J6LEX0"/>
<dbReference type="PANTHER" id="PTHR47529">
    <property type="entry name" value="PEPTIDYL-PROLYL CIS-TRANS ISOMERASE D"/>
    <property type="match status" value="1"/>
</dbReference>
<dbReference type="SUPFAM" id="SSF54534">
    <property type="entry name" value="FKBP-like"/>
    <property type="match status" value="1"/>
</dbReference>
<dbReference type="PANTHER" id="PTHR47529:SF1">
    <property type="entry name" value="PERIPLASMIC CHAPERONE PPID"/>
    <property type="match status" value="1"/>
</dbReference>
<name>A0A5J6LEX0_9GAMM</name>
<keyword evidence="4 12" id="KW-0812">Transmembrane</keyword>
<dbReference type="EMBL" id="CP044222">
    <property type="protein sequence ID" value="QEW07170.1"/>
    <property type="molecule type" value="Genomic_DNA"/>
</dbReference>
<comment type="subcellular location">
    <subcellularLocation>
        <location evidence="1">Cell inner membrane</location>
        <topology evidence="1">Single-pass type II membrane protein</topology>
        <orientation evidence="1">Periplasmic side</orientation>
    </subcellularLocation>
</comment>
<proteinExistence type="inferred from homology"/>
<dbReference type="SUPFAM" id="SSF109998">
    <property type="entry name" value="Triger factor/SurA peptide-binding domain-like"/>
    <property type="match status" value="1"/>
</dbReference>
<keyword evidence="3" id="KW-0997">Cell inner membrane</keyword>
<dbReference type="RefSeq" id="WP_151056314.1">
    <property type="nucleotide sequence ID" value="NZ_CP044222.1"/>
</dbReference>
<dbReference type="InterPro" id="IPR052029">
    <property type="entry name" value="PpiD_chaperone"/>
</dbReference>
<evidence type="ECO:0000313" key="15">
    <source>
        <dbReference type="Proteomes" id="UP000325606"/>
    </source>
</evidence>
<keyword evidence="7" id="KW-0143">Chaperone</keyword>
<dbReference type="PROSITE" id="PS01096">
    <property type="entry name" value="PPIC_PPIASE_1"/>
    <property type="match status" value="1"/>
</dbReference>
<dbReference type="Proteomes" id="UP000325606">
    <property type="component" value="Chromosome"/>
</dbReference>
<dbReference type="Pfam" id="PF13624">
    <property type="entry name" value="SurA_N_3"/>
    <property type="match status" value="1"/>
</dbReference>
<evidence type="ECO:0000256" key="8">
    <source>
        <dbReference type="ARBA" id="ARBA00038408"/>
    </source>
</evidence>
<keyword evidence="15" id="KW-1185">Reference proteome</keyword>
<evidence type="ECO:0000313" key="14">
    <source>
        <dbReference type="EMBL" id="QEW07170.1"/>
    </source>
</evidence>
<sequence length="626" mass="70245">MLQSIRDNSKGIIAKTIVGLIALTFVLWGAESLISLGSKEKPAAEVNGEDIAVIDLQRGVELQRRQLLMQMGPDADPTQLDDNLMGRQVLESLIEQTLLIQSAKRQGLFLSEQMLDQLIVSTPEFQVDGKFDRNQFEMVLRNAGLTPLMYRELLRKEALTNQERAAFILSSFSTPDEVERVVRLDQQKRDLAWVRLPLLQLLNETSVTESEIRDLYEQRAADLQTSEQVVLDYVVLDKNDFVDPSQVSDDEVRAIYEQMLVDFVSEEERSVSHILIEVTDERDELAALAKAQELSLELEAGADFAELAVQNSDDPGSADQGGAMGYLAREALADEFADALFAMTEVGQVSEPVQTEFGFHLIRLDGLRQAEQPTFAESAYDLRLEIAERNAELDYVEKMERLADLSFSAADLIVPAEELELDIERSEPISRDGGPGELGRNSRVVEAAFSDDLLRERLNSLPIELDRERTVVVRVQEHLPSRQITFEEARDELELELITAKATQQLEQQASEWLIALQGGEALAQLSEDYSWVEVSDADRGDSRVPAEIRQRAFAMLDDQAPAFELMQLRDGNFAIIRLDAVHQSDVELSADEMAVMMSLLGATKGQLEYQNRVEGLRNSATIQRN</sequence>
<dbReference type="InterPro" id="IPR046357">
    <property type="entry name" value="PPIase_dom_sf"/>
</dbReference>
<dbReference type="KEGG" id="nik:F5I99_12000"/>
<evidence type="ECO:0000256" key="1">
    <source>
        <dbReference type="ARBA" id="ARBA00004382"/>
    </source>
</evidence>
<dbReference type="GO" id="GO:0003755">
    <property type="term" value="F:peptidyl-prolyl cis-trans isomerase activity"/>
    <property type="evidence" value="ECO:0007669"/>
    <property type="project" value="UniProtKB-KW"/>
</dbReference>
<evidence type="ECO:0000256" key="2">
    <source>
        <dbReference type="ARBA" id="ARBA00022475"/>
    </source>
</evidence>
<evidence type="ECO:0000256" key="11">
    <source>
        <dbReference type="PROSITE-ProRule" id="PRU00278"/>
    </source>
</evidence>
<reference evidence="14 15" key="1">
    <citation type="submission" date="2019-09" db="EMBL/GenBank/DDBJ databases">
        <title>Nitrincola iocasae sp. nov., a bacterium isolated from the sediment collected at a cold seep field in South China Sea.</title>
        <authorList>
            <person name="Zhang H."/>
            <person name="Wang H."/>
            <person name="Li C."/>
        </authorList>
    </citation>
    <scope>NUCLEOTIDE SEQUENCE [LARGE SCALE GENOMIC DNA]</scope>
    <source>
        <strain evidence="14 15">KXZD1103</strain>
    </source>
</reference>
<keyword evidence="2" id="KW-1003">Cell membrane</keyword>
<dbReference type="InterPro" id="IPR000297">
    <property type="entry name" value="PPIase_PpiC"/>
</dbReference>
<comment type="similarity">
    <text evidence="8">Belongs to the PpiD chaperone family.</text>
</comment>
<feature type="transmembrane region" description="Helical" evidence="12">
    <location>
        <begin position="12"/>
        <end position="30"/>
    </location>
</feature>
<keyword evidence="11 14" id="KW-0413">Isomerase</keyword>
<evidence type="ECO:0000259" key="13">
    <source>
        <dbReference type="PROSITE" id="PS50198"/>
    </source>
</evidence>
<evidence type="ECO:0000256" key="3">
    <source>
        <dbReference type="ARBA" id="ARBA00022519"/>
    </source>
</evidence>
<evidence type="ECO:0000256" key="5">
    <source>
        <dbReference type="ARBA" id="ARBA00022989"/>
    </source>
</evidence>
<dbReference type="Pfam" id="PF00639">
    <property type="entry name" value="Rotamase"/>
    <property type="match status" value="1"/>
</dbReference>
<evidence type="ECO:0000256" key="6">
    <source>
        <dbReference type="ARBA" id="ARBA00023136"/>
    </source>
</evidence>
<evidence type="ECO:0000256" key="4">
    <source>
        <dbReference type="ARBA" id="ARBA00022692"/>
    </source>
</evidence>